<dbReference type="PANTHER" id="PTHR12526:SF637">
    <property type="entry name" value="GLYCOSYLTRANSFERASE EPSF-RELATED"/>
    <property type="match status" value="1"/>
</dbReference>
<dbReference type="AlphaFoldDB" id="A0A5C6YMV1"/>
<dbReference type="Pfam" id="PF00534">
    <property type="entry name" value="Glycos_transf_1"/>
    <property type="match status" value="1"/>
</dbReference>
<dbReference type="Proteomes" id="UP000321945">
    <property type="component" value="Unassembled WGS sequence"/>
</dbReference>
<dbReference type="InterPro" id="IPR001296">
    <property type="entry name" value="Glyco_trans_1"/>
</dbReference>
<proteinExistence type="predicted"/>
<dbReference type="SUPFAM" id="SSF53756">
    <property type="entry name" value="UDP-Glycosyltransferase/glycogen phosphorylase"/>
    <property type="match status" value="1"/>
</dbReference>
<evidence type="ECO:0000313" key="3">
    <source>
        <dbReference type="EMBL" id="TXD68592.1"/>
    </source>
</evidence>
<protein>
    <submittedName>
        <fullName evidence="3">Glycosyltransferase</fullName>
    </submittedName>
</protein>
<dbReference type="Gene3D" id="3.40.50.2000">
    <property type="entry name" value="Glycogen Phosphorylase B"/>
    <property type="match status" value="2"/>
</dbReference>
<evidence type="ECO:0000313" key="4">
    <source>
        <dbReference type="Proteomes" id="UP000321945"/>
    </source>
</evidence>
<dbReference type="OrthoDB" id="1522162at2"/>
<feature type="domain" description="Glycosyltransferase subfamily 4-like N-terminal" evidence="2">
    <location>
        <begin position="14"/>
        <end position="161"/>
    </location>
</feature>
<dbReference type="EMBL" id="VORU01000010">
    <property type="protein sequence ID" value="TXD68592.1"/>
    <property type="molecule type" value="Genomic_DNA"/>
</dbReference>
<dbReference type="Pfam" id="PF13439">
    <property type="entry name" value="Glyco_transf_4"/>
    <property type="match status" value="1"/>
</dbReference>
<keyword evidence="3" id="KW-0808">Transferase</keyword>
<dbReference type="RefSeq" id="WP_111816597.1">
    <property type="nucleotide sequence ID" value="NZ_CBCRZQ010000009.1"/>
</dbReference>
<comment type="caution">
    <text evidence="3">The sequence shown here is derived from an EMBL/GenBank/DDBJ whole genome shotgun (WGS) entry which is preliminary data.</text>
</comment>
<feature type="domain" description="Glycosyl transferase family 1" evidence="1">
    <location>
        <begin position="177"/>
        <end position="327"/>
    </location>
</feature>
<accession>A0A5C6YMV1</accession>
<gene>
    <name evidence="3" type="ORF">ESV24_11815</name>
</gene>
<sequence length="364" mass="41446">MKILIVDGNASSTFGGAEKSMSVFSEYLEKSGHEVFLVCEKFTDYAVQYERVEVINLQPPNVQGVFSYLKSVEKLVRFIKKNKVDLLITHTIHAFPMIRIVKYITGIRTMVYFKWVYNKNSIGSLNKWGLRGIKNYVANNEMVGSYWARHLPPTTKMDYVADGILLNLSDSCLVYDKENKNQILYFGRIIEGKGLHLLIKALSMLPEKYALKVLGAFNPKSANTMEATYHSSIVRLVEELQLKERVFFEGHVKNVNEFIKNASLVVVPSIVDDAQPFSILESFALKCPAIGTNRGGIPTIFENDTFWYCEPNANAIFKKIEEVLNTDSDVLKNKTETVFNSILRRYNSENTQKLLLDFCETAVK</sequence>
<dbReference type="GO" id="GO:0016757">
    <property type="term" value="F:glycosyltransferase activity"/>
    <property type="evidence" value="ECO:0007669"/>
    <property type="project" value="InterPro"/>
</dbReference>
<name>A0A5C6YMV1_9FLAO</name>
<dbReference type="InterPro" id="IPR028098">
    <property type="entry name" value="Glyco_trans_4-like_N"/>
</dbReference>
<evidence type="ECO:0000259" key="2">
    <source>
        <dbReference type="Pfam" id="PF13439"/>
    </source>
</evidence>
<organism evidence="3 4">
    <name type="scientific">Aequorivita lipolytica</name>
    <dbReference type="NCBI Taxonomy" id="153267"/>
    <lineage>
        <taxon>Bacteria</taxon>
        <taxon>Pseudomonadati</taxon>
        <taxon>Bacteroidota</taxon>
        <taxon>Flavobacteriia</taxon>
        <taxon>Flavobacteriales</taxon>
        <taxon>Flavobacteriaceae</taxon>
        <taxon>Aequorivita</taxon>
    </lineage>
</organism>
<keyword evidence="4" id="KW-1185">Reference proteome</keyword>
<evidence type="ECO:0000259" key="1">
    <source>
        <dbReference type="Pfam" id="PF00534"/>
    </source>
</evidence>
<dbReference type="PANTHER" id="PTHR12526">
    <property type="entry name" value="GLYCOSYLTRANSFERASE"/>
    <property type="match status" value="1"/>
</dbReference>
<reference evidence="3 4" key="1">
    <citation type="submission" date="2019-08" db="EMBL/GenBank/DDBJ databases">
        <title>Genome of Aequorivita lipolytica Y10-2 (type strain).</title>
        <authorList>
            <person name="Bowman J.P."/>
        </authorList>
    </citation>
    <scope>NUCLEOTIDE SEQUENCE [LARGE SCALE GENOMIC DNA]</scope>
    <source>
        <strain evidence="3 4">Y10-2</strain>
    </source>
</reference>